<accession>A0ABU4HTK0</accession>
<comment type="caution">
    <text evidence="3">The sequence shown here is derived from an EMBL/GenBank/DDBJ whole genome shotgun (WGS) entry which is preliminary data.</text>
</comment>
<gene>
    <name evidence="3" type="ORF">R7226_20000</name>
</gene>
<proteinExistence type="predicted"/>
<dbReference type="InterPro" id="IPR013096">
    <property type="entry name" value="Cupin_2"/>
</dbReference>
<keyword evidence="4" id="KW-1185">Reference proteome</keyword>
<dbReference type="InterPro" id="IPR011051">
    <property type="entry name" value="RmlC_Cupin_sf"/>
</dbReference>
<dbReference type="RefSeq" id="WP_318599078.1">
    <property type="nucleotide sequence ID" value="NZ_JAWSTH010000061.1"/>
</dbReference>
<dbReference type="SUPFAM" id="SSF51182">
    <property type="entry name" value="RmlC-like cupins"/>
    <property type="match status" value="1"/>
</dbReference>
<evidence type="ECO:0000259" key="2">
    <source>
        <dbReference type="Pfam" id="PF07883"/>
    </source>
</evidence>
<sequence>MPLATLADAPTFAREGFTFRSLAVPSRGSAELAVWALEAAPGACSEPHSLDREEVFVVAAGTLTATVGDERHALAAGDALIVPPGTPLQLANDGAETARLTVCTSAGMRARLNGEAFTPPWAQ</sequence>
<dbReference type="EMBL" id="JAWSTH010000061">
    <property type="protein sequence ID" value="MDW5596641.1"/>
    <property type="molecule type" value="Genomic_DNA"/>
</dbReference>
<reference evidence="4" key="1">
    <citation type="submission" date="2023-07" db="EMBL/GenBank/DDBJ databases">
        <title>Conexibacter stalactiti sp. nov., isolated from stalactites in a lava cave and emended description of the genus Conexibacter.</title>
        <authorList>
            <person name="Lee S.D."/>
        </authorList>
    </citation>
    <scope>NUCLEOTIDE SEQUENCE [LARGE SCALE GENOMIC DNA]</scope>
    <source>
        <strain evidence="4">KCTC 39840</strain>
    </source>
</reference>
<organism evidence="3 4">
    <name type="scientific">Conexibacter stalactiti</name>
    <dbReference type="NCBI Taxonomy" id="1940611"/>
    <lineage>
        <taxon>Bacteria</taxon>
        <taxon>Bacillati</taxon>
        <taxon>Actinomycetota</taxon>
        <taxon>Thermoleophilia</taxon>
        <taxon>Solirubrobacterales</taxon>
        <taxon>Conexibacteraceae</taxon>
        <taxon>Conexibacter</taxon>
    </lineage>
</organism>
<dbReference type="InterPro" id="IPR051610">
    <property type="entry name" value="GPI/OXD"/>
</dbReference>
<feature type="domain" description="Cupin type-2" evidence="2">
    <location>
        <begin position="39"/>
        <end position="102"/>
    </location>
</feature>
<dbReference type="Proteomes" id="UP001284601">
    <property type="component" value="Unassembled WGS sequence"/>
</dbReference>
<dbReference type="InterPro" id="IPR014710">
    <property type="entry name" value="RmlC-like_jellyroll"/>
</dbReference>
<evidence type="ECO:0000256" key="1">
    <source>
        <dbReference type="ARBA" id="ARBA00022723"/>
    </source>
</evidence>
<dbReference type="Pfam" id="PF07883">
    <property type="entry name" value="Cupin_2"/>
    <property type="match status" value="1"/>
</dbReference>
<keyword evidence="1" id="KW-0479">Metal-binding</keyword>
<dbReference type="Gene3D" id="2.60.120.10">
    <property type="entry name" value="Jelly Rolls"/>
    <property type="match status" value="1"/>
</dbReference>
<evidence type="ECO:0000313" key="3">
    <source>
        <dbReference type="EMBL" id="MDW5596641.1"/>
    </source>
</evidence>
<reference evidence="3 4" key="2">
    <citation type="submission" date="2023-10" db="EMBL/GenBank/DDBJ databases">
        <authorList>
            <person name="Han X.F."/>
        </authorList>
    </citation>
    <scope>NUCLEOTIDE SEQUENCE [LARGE SCALE GENOMIC DNA]</scope>
    <source>
        <strain evidence="3 4">KCTC 39840</strain>
    </source>
</reference>
<protein>
    <submittedName>
        <fullName evidence="3">Cupin domain-containing protein</fullName>
    </submittedName>
</protein>
<evidence type="ECO:0000313" key="4">
    <source>
        <dbReference type="Proteomes" id="UP001284601"/>
    </source>
</evidence>
<dbReference type="PANTHER" id="PTHR35848">
    <property type="entry name" value="OXALATE-BINDING PROTEIN"/>
    <property type="match status" value="1"/>
</dbReference>
<name>A0ABU4HTK0_9ACTN</name>